<organism evidence="4 6">
    <name type="scientific">Caulochytrium protostelioides</name>
    <dbReference type="NCBI Taxonomy" id="1555241"/>
    <lineage>
        <taxon>Eukaryota</taxon>
        <taxon>Fungi</taxon>
        <taxon>Fungi incertae sedis</taxon>
        <taxon>Chytridiomycota</taxon>
        <taxon>Chytridiomycota incertae sedis</taxon>
        <taxon>Chytridiomycetes</taxon>
        <taxon>Caulochytriales</taxon>
        <taxon>Caulochytriaceae</taxon>
        <taxon>Caulochytrium</taxon>
    </lineage>
</organism>
<keyword evidence="2" id="KW-1133">Transmembrane helix</keyword>
<feature type="transmembrane region" description="Helical" evidence="2">
    <location>
        <begin position="816"/>
        <end position="836"/>
    </location>
</feature>
<dbReference type="Proteomes" id="UP000274922">
    <property type="component" value="Unassembled WGS sequence"/>
</dbReference>
<dbReference type="AlphaFoldDB" id="A0A4P9XA94"/>
<accession>A0A4P9XA94</accession>
<feature type="transmembrane region" description="Helical" evidence="2">
    <location>
        <begin position="567"/>
        <end position="585"/>
    </location>
</feature>
<feature type="region of interest" description="Disordered" evidence="1">
    <location>
        <begin position="165"/>
        <end position="197"/>
    </location>
</feature>
<feature type="region of interest" description="Disordered" evidence="1">
    <location>
        <begin position="1"/>
        <end position="82"/>
    </location>
</feature>
<evidence type="ECO:0000313" key="3">
    <source>
        <dbReference type="EMBL" id="RKO97578.1"/>
    </source>
</evidence>
<protein>
    <submittedName>
        <fullName evidence="4">Uncharacterized protein</fullName>
    </submittedName>
</protein>
<feature type="transmembrane region" description="Helical" evidence="2">
    <location>
        <begin position="790"/>
        <end position="810"/>
    </location>
</feature>
<feature type="region of interest" description="Disordered" evidence="1">
    <location>
        <begin position="309"/>
        <end position="339"/>
    </location>
</feature>
<feature type="transmembrane region" description="Helical" evidence="2">
    <location>
        <begin position="350"/>
        <end position="373"/>
    </location>
</feature>
<dbReference type="EMBL" id="ML014148">
    <property type="protein sequence ID" value="RKP02252.1"/>
    <property type="molecule type" value="Genomic_DNA"/>
</dbReference>
<feature type="transmembrane region" description="Helical" evidence="2">
    <location>
        <begin position="472"/>
        <end position="492"/>
    </location>
</feature>
<evidence type="ECO:0000313" key="6">
    <source>
        <dbReference type="Proteomes" id="UP000274922"/>
    </source>
</evidence>
<reference evidence="3" key="3">
    <citation type="submission" date="2018-08" db="EMBL/GenBank/DDBJ databases">
        <title>Leveraging single-cell genomics to expand the Fungal Tree of Life.</title>
        <authorList>
            <consortium name="DOE Joint Genome Institute"/>
            <person name="Ahrendt S.R."/>
            <person name="Quandt C.A."/>
            <person name="Ciobanu D."/>
            <person name="Clum A."/>
            <person name="Salamov A."/>
            <person name="Andreopoulos B."/>
            <person name="Cheng J.-F."/>
            <person name="Woyke T."/>
            <person name="Pelin A."/>
            <person name="Henrissat B."/>
            <person name="Reynolds N."/>
            <person name="Benny G.L."/>
            <person name="Smith M.E."/>
            <person name="James T.Y."/>
            <person name="Grigoriev I.V."/>
        </authorList>
    </citation>
    <scope>NUCLEOTIDE SEQUENCE</scope>
    <source>
        <strain evidence="3">ATCC 52028</strain>
    </source>
</reference>
<reference evidence="5 6" key="1">
    <citation type="journal article" date="2018" name="Nat. Microbiol.">
        <title>Leveraging single-cell genomics to expand the fungal tree of life.</title>
        <authorList>
            <person name="Ahrendt S.R."/>
            <person name="Quandt C.A."/>
            <person name="Ciobanu D."/>
            <person name="Clum A."/>
            <person name="Salamov A."/>
            <person name="Andreopoulos B."/>
            <person name="Cheng J.F."/>
            <person name="Woyke T."/>
            <person name="Pelin A."/>
            <person name="Henrissat B."/>
            <person name="Reynolds N.K."/>
            <person name="Benny G.L."/>
            <person name="Smith M.E."/>
            <person name="James T.Y."/>
            <person name="Grigoriev I.V."/>
        </authorList>
    </citation>
    <scope>NUCLEOTIDE SEQUENCE [LARGE SCALE GENOMIC DNA]</scope>
    <source>
        <strain evidence="5 6">ATCC 52028</strain>
    </source>
</reference>
<feature type="compositionally biased region" description="Low complexity" evidence="1">
    <location>
        <begin position="11"/>
        <end position="26"/>
    </location>
</feature>
<evidence type="ECO:0000256" key="1">
    <source>
        <dbReference type="SAM" id="MobiDB-lite"/>
    </source>
</evidence>
<feature type="transmembrane region" description="Helical" evidence="2">
    <location>
        <begin position="664"/>
        <end position="686"/>
    </location>
</feature>
<keyword evidence="2" id="KW-0472">Membrane</keyword>
<feature type="transmembrane region" description="Helical" evidence="2">
    <location>
        <begin position="442"/>
        <end position="460"/>
    </location>
</feature>
<evidence type="ECO:0000313" key="4">
    <source>
        <dbReference type="EMBL" id="RKP02252.1"/>
    </source>
</evidence>
<feature type="transmembrane region" description="Helical" evidence="2">
    <location>
        <begin position="379"/>
        <end position="395"/>
    </location>
</feature>
<keyword evidence="2" id="KW-0812">Transmembrane</keyword>
<feature type="transmembrane region" description="Helical" evidence="2">
    <location>
        <begin position="416"/>
        <end position="436"/>
    </location>
</feature>
<evidence type="ECO:0000256" key="2">
    <source>
        <dbReference type="SAM" id="Phobius"/>
    </source>
</evidence>
<keyword evidence="6" id="KW-1185">Reference proteome</keyword>
<feature type="transmembrane region" description="Helical" evidence="2">
    <location>
        <begin position="526"/>
        <end position="547"/>
    </location>
</feature>
<gene>
    <name evidence="3" type="ORF">CAUPRSCDRAFT_10758</name>
    <name evidence="4" type="ORF">CXG81DRAFT_18077</name>
</gene>
<proteinExistence type="predicted"/>
<sequence>MPPHPLANLHAPSAPSSEEVASTSSPRPLSVLDRRDMGVGSGGPPTHYPLEHGATQYFTPRESNGPLRMVAQPPALPRGSSYTRKRLSDEQLVGQTAAGAIGATGLAAWSAMPLNGPGAEGVPAAAKAPASLSMSQVGEAPNMSRQPPPLRAAPKPVPTYGAAALASASRRRVPGPDLSIETRPLEPAAAGGGGGPVPTVTTMGRVGQIMKTAAVEEHTPPDSAMSGQTAFASLPSPMPLLGGRATAAIDGALPSPVKGDEALHTPARDATATELETALRIGSVPQLFSSFGLAAPDLYGVTPRERHRLSLHRGPGSYPSQASGAGAAAPEEAEKSTRSMSPAAQLMSGLVVRTLDLLYVVCLLRAMVVLMSATLDNRTVWIAFVLVSLMFRSHWQNLVNDRFFAADDLFHRVVNVLRAAFMFGLAYTAPATFQTIRSSQVAFVVMLLGITLVHVIRQLLLVTHDMRLMSRIVLKMVFELVPTAVLIISTVMNRRFQLMLWTIAALCSIAATFLDSATRPREGIAAAHWGLVTVALIAFMTLALFPIRFGVAPSNVYAAVPFSFAQFMRSIAGVLILLGLALLYLNTFPVLAQNLAALTPSPTESHRVGGVTGAIALPVTPMNPHAAPDSPLKPVPETSPDALAPAVASPSRVRHFVQRVLGQYHVLHVVLHVALICLGAGASTLLTQLREREIWRNGYTITQPASRPGMPAAQLMANAASTYSLHQLQVTAITHGTSRLSQQGRLTAAELFSGGLAVFLGGLAAMELARTLSQSALSRRGHVLTRLWRSLAPVAAKVIAAVVLCVPTWAHASGNVTLAVATVAVVVLALLSEIQVMSRNQPNQRSPVYRRINLV</sequence>
<name>A0A4P9XA94_9FUNG</name>
<dbReference type="Proteomes" id="UP000268535">
    <property type="component" value="Unassembled WGS sequence"/>
</dbReference>
<feature type="transmembrane region" description="Helical" evidence="2">
    <location>
        <begin position="498"/>
        <end position="514"/>
    </location>
</feature>
<reference evidence="4" key="2">
    <citation type="submission" date="2018-04" db="EMBL/GenBank/DDBJ databases">
        <title>Leveraging single-cell genomics to expand the Fungal Tree of Life.</title>
        <authorList>
            <consortium name="DOE Joint Genome Institute"/>
            <person name="Ahrendt S.R."/>
            <person name="Quandt C.A."/>
            <person name="Ciobanu D."/>
            <person name="Clum A."/>
            <person name="Salamov A."/>
            <person name="Andreopoulos B."/>
            <person name="Cheng J.-F."/>
            <person name="Woyke T."/>
            <person name="Pelin A."/>
            <person name="Henrissat B."/>
            <person name="Benny G.L."/>
            <person name="Smith M.E."/>
            <person name="James T.Y."/>
            <person name="Grigoriev I.V."/>
        </authorList>
    </citation>
    <scope>NUCLEOTIDE SEQUENCE</scope>
    <source>
        <strain evidence="4">ATCC 52028</strain>
    </source>
</reference>
<feature type="compositionally biased region" description="Low complexity" evidence="1">
    <location>
        <begin position="315"/>
        <end position="330"/>
    </location>
</feature>
<evidence type="ECO:0000313" key="5">
    <source>
        <dbReference type="Proteomes" id="UP000268535"/>
    </source>
</evidence>
<dbReference type="EMBL" id="ML009223">
    <property type="protein sequence ID" value="RKO97578.1"/>
    <property type="molecule type" value="Genomic_DNA"/>
</dbReference>